<dbReference type="InterPro" id="IPR038732">
    <property type="entry name" value="HpyO/CreE_NAD-binding"/>
</dbReference>
<dbReference type="SUPFAM" id="SSF51905">
    <property type="entry name" value="FAD/NAD(P)-binding domain"/>
    <property type="match status" value="1"/>
</dbReference>
<dbReference type="PANTHER" id="PTHR40254">
    <property type="entry name" value="BLR0577 PROTEIN"/>
    <property type="match status" value="1"/>
</dbReference>
<dbReference type="Pfam" id="PF13454">
    <property type="entry name" value="NAD_binding_9"/>
    <property type="match status" value="1"/>
</dbReference>
<evidence type="ECO:0000313" key="3">
    <source>
        <dbReference type="Proteomes" id="UP000523000"/>
    </source>
</evidence>
<dbReference type="Proteomes" id="UP000523000">
    <property type="component" value="Unassembled WGS sequence"/>
</dbReference>
<dbReference type="EMBL" id="JACHVS010000001">
    <property type="protein sequence ID" value="MBB2995329.1"/>
    <property type="molecule type" value="Genomic_DNA"/>
</dbReference>
<proteinExistence type="predicted"/>
<dbReference type="RefSeq" id="WP_312855626.1">
    <property type="nucleotide sequence ID" value="NZ_BAABGK010000022.1"/>
</dbReference>
<feature type="domain" description="FAD-dependent urate hydroxylase HpyO/Asp monooxygenase CreE-like FAD/NAD(P)-binding" evidence="1">
    <location>
        <begin position="15"/>
        <end position="210"/>
    </location>
</feature>
<evidence type="ECO:0000313" key="2">
    <source>
        <dbReference type="EMBL" id="MBB2995329.1"/>
    </source>
</evidence>
<accession>A0A839QGN3</accession>
<evidence type="ECO:0000259" key="1">
    <source>
        <dbReference type="Pfam" id="PF13454"/>
    </source>
</evidence>
<dbReference type="AlphaFoldDB" id="A0A839QGN3"/>
<dbReference type="InterPro" id="IPR052189">
    <property type="entry name" value="L-asp_N-monooxygenase_NS-form"/>
</dbReference>
<organism evidence="2 3">
    <name type="scientific">Paeniglutamicibacter cryotolerans</name>
    <dbReference type="NCBI Taxonomy" id="670079"/>
    <lineage>
        <taxon>Bacteria</taxon>
        <taxon>Bacillati</taxon>
        <taxon>Actinomycetota</taxon>
        <taxon>Actinomycetes</taxon>
        <taxon>Micrococcales</taxon>
        <taxon>Micrococcaceae</taxon>
        <taxon>Paeniglutamicibacter</taxon>
    </lineage>
</organism>
<keyword evidence="3" id="KW-1185">Reference proteome</keyword>
<comment type="caution">
    <text evidence="2">The sequence shown here is derived from an EMBL/GenBank/DDBJ whole genome shotgun (WGS) entry which is preliminary data.</text>
</comment>
<sequence>MNRGERDQSAGYTIAIVGAGPRGTSVLERLLSALENDGADAGRASRGRALNIVVIDPYDPGPGHVWSPHQSRLYLMNTPALFPTVAPERTRADSAGLSFEQWRVSGGDGAALNAVEAAELAAMGPGSYPPRALYGRYLLHVYSRVVGRLAAHPGVASIRHERAEVTGLHRNGSDYLLDLLPFTAGPAGGPATPGDPGELHADAVVLGLGHVPAHPNPKQAAAGEHAAEHQLHYQPPNVPADVDWDALPEGEAVLVRGLGLNFFDVMISLSVGRGGEFKPANAGAGRTLDYQRSGLEPVLYAASRRGTPYRAKAQVDAFIPDSITLDYLSFEAIHQLAADGAPGEPAGRVSFEAHIWPLLHRDVLATYYRTMVRTTPGRIGGDPAAFLRDFEAVLDAPHRNGDQVWLSQARDLVLERAPEAGWLNVPAMAHPFAGQGFACDADYQQAVLEYLEADALGSARGEDDPLKMAIAAMNAGRMVVKRLVAEALVVDSSRMEEIQGWFEPLVEGLASGPPVQRIEELAALSRAGMVRFIGPDPVFSLDIESGVFTGSSPWVDADAVGARYLVEAMMPANRVMQSASELLTQLLADGLARPYPMTTADGEQVPGSGLDVVGPAYRMVDAAAMPHRAVFVIGLQLSSAQWGTAIAAEAGADLGDGARTIGDAQAIAGELLRLAGLR</sequence>
<reference evidence="2 3" key="1">
    <citation type="submission" date="2020-08" db="EMBL/GenBank/DDBJ databases">
        <title>Sequencing the genomes of 1000 actinobacteria strains.</title>
        <authorList>
            <person name="Klenk H.-P."/>
        </authorList>
    </citation>
    <scope>NUCLEOTIDE SEQUENCE [LARGE SCALE GENOMIC DNA]</scope>
    <source>
        <strain evidence="2 3">DSM 22826</strain>
    </source>
</reference>
<protein>
    <recommendedName>
        <fullName evidence="1">FAD-dependent urate hydroxylase HpyO/Asp monooxygenase CreE-like FAD/NAD(P)-binding domain-containing protein</fullName>
    </recommendedName>
</protein>
<dbReference type="InterPro" id="IPR036188">
    <property type="entry name" value="FAD/NAD-bd_sf"/>
</dbReference>
<gene>
    <name evidence="2" type="ORF">E9229_001520</name>
</gene>
<name>A0A839QGN3_9MICC</name>
<dbReference type="PANTHER" id="PTHR40254:SF1">
    <property type="entry name" value="BLR0577 PROTEIN"/>
    <property type="match status" value="1"/>
</dbReference>